<dbReference type="SUPFAM" id="SSF50998">
    <property type="entry name" value="Quinoprotein alcohol dehydrogenase-like"/>
    <property type="match status" value="1"/>
</dbReference>
<dbReference type="RefSeq" id="WP_030324495.1">
    <property type="nucleotide sequence ID" value="NZ_JBIBDZ010000001.1"/>
</dbReference>
<dbReference type="PROSITE" id="PS00108">
    <property type="entry name" value="PROTEIN_KINASE_ST"/>
    <property type="match status" value="1"/>
</dbReference>
<evidence type="ECO:0000256" key="1">
    <source>
        <dbReference type="ARBA" id="ARBA00022679"/>
    </source>
</evidence>
<keyword evidence="8" id="KW-1185">Reference proteome</keyword>
<protein>
    <submittedName>
        <fullName evidence="7">Serine/threonine-protein kinase</fullName>
        <ecNumber evidence="7">2.7.11.1</ecNumber>
    </submittedName>
</protein>
<dbReference type="PROSITE" id="PS50011">
    <property type="entry name" value="PROTEIN_KINASE_DOM"/>
    <property type="match status" value="1"/>
</dbReference>
<keyword evidence="2 5" id="KW-0547">Nucleotide-binding</keyword>
<evidence type="ECO:0000259" key="6">
    <source>
        <dbReference type="PROSITE" id="PS50011"/>
    </source>
</evidence>
<dbReference type="NCBIfam" id="TIGR01409">
    <property type="entry name" value="TAT_signal_seq"/>
    <property type="match status" value="1"/>
</dbReference>
<dbReference type="Proteomes" id="UP001602370">
    <property type="component" value="Unassembled WGS sequence"/>
</dbReference>
<keyword evidence="3 7" id="KW-0418">Kinase</keyword>
<dbReference type="EMBL" id="JBIBDZ010000001">
    <property type="protein sequence ID" value="MFF5917815.1"/>
    <property type="molecule type" value="Genomic_DNA"/>
</dbReference>
<keyword evidence="4 5" id="KW-0067">ATP-binding</keyword>
<dbReference type="Gene3D" id="2.130.10.10">
    <property type="entry name" value="YVTN repeat-like/Quinoprotein amine dehydrogenase"/>
    <property type="match status" value="1"/>
</dbReference>
<dbReference type="SMART" id="SM00220">
    <property type="entry name" value="S_TKc"/>
    <property type="match status" value="1"/>
</dbReference>
<evidence type="ECO:0000313" key="7">
    <source>
        <dbReference type="EMBL" id="MFF5917815.1"/>
    </source>
</evidence>
<dbReference type="EC" id="2.7.11.1" evidence="7"/>
<dbReference type="InterPro" id="IPR019546">
    <property type="entry name" value="TAT_signal_bac_arc"/>
</dbReference>
<dbReference type="PANTHER" id="PTHR43289:SF34">
    <property type="entry name" value="SERINE_THREONINE-PROTEIN KINASE YBDM-RELATED"/>
    <property type="match status" value="1"/>
</dbReference>
<dbReference type="InterPro" id="IPR011047">
    <property type="entry name" value="Quinoprotein_ADH-like_sf"/>
</dbReference>
<dbReference type="Pfam" id="PF13360">
    <property type="entry name" value="PQQ_2"/>
    <property type="match status" value="1"/>
</dbReference>
<dbReference type="SMART" id="SM00564">
    <property type="entry name" value="PQQ"/>
    <property type="match status" value="4"/>
</dbReference>
<evidence type="ECO:0000256" key="5">
    <source>
        <dbReference type="PROSITE-ProRule" id="PRU10141"/>
    </source>
</evidence>
<name>A0ABW6XK14_9ACTN</name>
<dbReference type="InterPro" id="IPR017441">
    <property type="entry name" value="Protein_kinase_ATP_BS"/>
</dbReference>
<dbReference type="SUPFAM" id="SSF56112">
    <property type="entry name" value="Protein kinase-like (PK-like)"/>
    <property type="match status" value="1"/>
</dbReference>
<evidence type="ECO:0000256" key="2">
    <source>
        <dbReference type="ARBA" id="ARBA00022741"/>
    </source>
</evidence>
<evidence type="ECO:0000313" key="8">
    <source>
        <dbReference type="Proteomes" id="UP001602370"/>
    </source>
</evidence>
<dbReference type="InterPro" id="IPR018391">
    <property type="entry name" value="PQQ_b-propeller_rpt"/>
</dbReference>
<proteinExistence type="predicted"/>
<organism evidence="7 8">
    <name type="scientific">Streptomyces flavochromogenes</name>
    <dbReference type="NCBI Taxonomy" id="68199"/>
    <lineage>
        <taxon>Bacteria</taxon>
        <taxon>Bacillati</taxon>
        <taxon>Actinomycetota</taxon>
        <taxon>Actinomycetes</taxon>
        <taxon>Kitasatosporales</taxon>
        <taxon>Streptomycetaceae</taxon>
        <taxon>Streptomyces</taxon>
    </lineage>
</organism>
<dbReference type="CDD" id="cd14014">
    <property type="entry name" value="STKc_PknB_like"/>
    <property type="match status" value="1"/>
</dbReference>
<comment type="caution">
    <text evidence="7">The sequence shown here is derived from an EMBL/GenBank/DDBJ whole genome shotgun (WGS) entry which is preliminary data.</text>
</comment>
<feature type="domain" description="Protein kinase" evidence="6">
    <location>
        <begin position="17"/>
        <end position="266"/>
    </location>
</feature>
<sequence>MTTLPLAAGDPLRLGPYRLLGVLGEGGMGKVYVGRDGDGAPAAVKVLRPELAHDRHLAQRFVREADMARAVTSTGVARVLGAQTEGGRPWIAAEFLAGPTLDEAVRAYGPMEVPAVRALAARLARTLHDIHTAGLIHRDLKPANIVLTSTGPRIIDFGIARPEHGLTLTTTGQIPVTPGYGAPEQVLGQRVGPASDVFSLGAVLAYAASGRRAFDGAHVPAVQYEVVHGTPDLSLVPPELRELIGPCLAKDPAYRPRPPQVAEAFAPPKGAERAWRKGPLADDIKRRETATKRLTAPAETAVPSGSPSRRRFLTTAAVGVAVLGAGGGAGAWWLSREGEKSPTADVPAAVAAPEAAYLSVIDSQVGEPPKPLWGPLDVCAPEGLAPLPVRDVVLAQAKSGELLALSVTDGKERWRGKEVEASAGFVSVADRLVVGADKDGALHAYVAATGRHVWRTEAGAETVLAADDTNVYLATPDNMLRAVNAWTLATLWTRPMISPRSAEGPARAAAARNRLVVHGRDGQVVVVDATNGEIVWKIKGQGTRGQDPSIGGTTVYLGGLSLMARRLEQGDFLWEEETLASGDSTVGWGSPAADGDSVVAVDGYEAHRFSTLAKSRHPSTEWMEPLDNRGTGISAPAVAGSTVWVPESDNGLIRVVHKATGRRLFPVKMQREGTYRLASNAHRVFVTRGGRIMAMPVFGE</sequence>
<gene>
    <name evidence="7" type="ORF">ACFY8C_05670</name>
</gene>
<evidence type="ECO:0000256" key="3">
    <source>
        <dbReference type="ARBA" id="ARBA00022777"/>
    </source>
</evidence>
<dbReference type="GO" id="GO:0004674">
    <property type="term" value="F:protein serine/threonine kinase activity"/>
    <property type="evidence" value="ECO:0007669"/>
    <property type="project" value="UniProtKB-EC"/>
</dbReference>
<dbReference type="Gene3D" id="3.30.200.20">
    <property type="entry name" value="Phosphorylase Kinase, domain 1"/>
    <property type="match status" value="1"/>
</dbReference>
<dbReference type="Pfam" id="PF00069">
    <property type="entry name" value="Pkinase"/>
    <property type="match status" value="1"/>
</dbReference>
<reference evidence="7 8" key="1">
    <citation type="submission" date="2024-10" db="EMBL/GenBank/DDBJ databases">
        <title>The Natural Products Discovery Center: Release of the First 8490 Sequenced Strains for Exploring Actinobacteria Biosynthetic Diversity.</title>
        <authorList>
            <person name="Kalkreuter E."/>
            <person name="Kautsar S.A."/>
            <person name="Yang D."/>
            <person name="Bader C.D."/>
            <person name="Teijaro C.N."/>
            <person name="Fluegel L."/>
            <person name="Davis C.M."/>
            <person name="Simpson J.R."/>
            <person name="Lauterbach L."/>
            <person name="Steele A.D."/>
            <person name="Gui C."/>
            <person name="Meng S."/>
            <person name="Li G."/>
            <person name="Viehrig K."/>
            <person name="Ye F."/>
            <person name="Su P."/>
            <person name="Kiefer A.F."/>
            <person name="Nichols A."/>
            <person name="Cepeda A.J."/>
            <person name="Yan W."/>
            <person name="Fan B."/>
            <person name="Jiang Y."/>
            <person name="Adhikari A."/>
            <person name="Zheng C.-J."/>
            <person name="Schuster L."/>
            <person name="Cowan T.M."/>
            <person name="Smanski M.J."/>
            <person name="Chevrette M.G."/>
            <person name="De Carvalho L.P.S."/>
            <person name="Shen B."/>
        </authorList>
    </citation>
    <scope>NUCLEOTIDE SEQUENCE [LARGE SCALE GENOMIC DNA]</scope>
    <source>
        <strain evidence="7 8">NPDC012605</strain>
    </source>
</reference>
<keyword evidence="1 7" id="KW-0808">Transferase</keyword>
<dbReference type="PANTHER" id="PTHR43289">
    <property type="entry name" value="MITOGEN-ACTIVATED PROTEIN KINASE KINASE KINASE 20-RELATED"/>
    <property type="match status" value="1"/>
</dbReference>
<dbReference type="InterPro" id="IPR011009">
    <property type="entry name" value="Kinase-like_dom_sf"/>
</dbReference>
<dbReference type="InterPro" id="IPR015943">
    <property type="entry name" value="WD40/YVTN_repeat-like_dom_sf"/>
</dbReference>
<dbReference type="PROSITE" id="PS00107">
    <property type="entry name" value="PROTEIN_KINASE_ATP"/>
    <property type="match status" value="1"/>
</dbReference>
<dbReference type="Gene3D" id="1.10.510.10">
    <property type="entry name" value="Transferase(Phosphotransferase) domain 1"/>
    <property type="match status" value="1"/>
</dbReference>
<dbReference type="InterPro" id="IPR000719">
    <property type="entry name" value="Prot_kinase_dom"/>
</dbReference>
<dbReference type="InterPro" id="IPR002372">
    <property type="entry name" value="PQQ_rpt_dom"/>
</dbReference>
<feature type="binding site" evidence="5">
    <location>
        <position position="45"/>
    </location>
    <ligand>
        <name>ATP</name>
        <dbReference type="ChEBI" id="CHEBI:30616"/>
    </ligand>
</feature>
<dbReference type="InterPro" id="IPR008271">
    <property type="entry name" value="Ser/Thr_kinase_AS"/>
</dbReference>
<evidence type="ECO:0000256" key="4">
    <source>
        <dbReference type="ARBA" id="ARBA00022840"/>
    </source>
</evidence>
<accession>A0ABW6XK14</accession>